<evidence type="ECO:0000256" key="1">
    <source>
        <dbReference type="SAM" id="Phobius"/>
    </source>
</evidence>
<dbReference type="Proteomes" id="UP000251485">
    <property type="component" value="Unassembled WGS sequence"/>
</dbReference>
<keyword evidence="1" id="KW-0812">Transmembrane</keyword>
<keyword evidence="1" id="KW-0472">Membrane</keyword>
<gene>
    <name evidence="2" type="primary">idsE2_7</name>
    <name evidence="2" type="ORF">NCTC10975_03799</name>
</gene>
<feature type="transmembrane region" description="Helical" evidence="1">
    <location>
        <begin position="57"/>
        <end position="79"/>
    </location>
</feature>
<reference evidence="2 3" key="1">
    <citation type="submission" date="2018-06" db="EMBL/GenBank/DDBJ databases">
        <authorList>
            <consortium name="Pathogen Informatics"/>
            <person name="Doyle S."/>
        </authorList>
    </citation>
    <scope>NUCLEOTIDE SEQUENCE [LARGE SCALE GENOMIC DNA]</scope>
    <source>
        <strain evidence="2 3">NCTC10975</strain>
    </source>
</reference>
<feature type="transmembrane region" description="Helical" evidence="1">
    <location>
        <begin position="151"/>
        <end position="179"/>
    </location>
</feature>
<accession>A0A2X2CLY7</accession>
<dbReference type="EMBL" id="UAUE01000027">
    <property type="protein sequence ID" value="SPZ01155.1"/>
    <property type="molecule type" value="Genomic_DNA"/>
</dbReference>
<name>A0A2X2CLY7_PROMI</name>
<protein>
    <submittedName>
        <fullName evidence="2">IdsE2</fullName>
    </submittedName>
</protein>
<dbReference type="AlphaFoldDB" id="A0A2X2CLY7"/>
<keyword evidence="1" id="KW-1133">Transmembrane helix</keyword>
<evidence type="ECO:0000313" key="3">
    <source>
        <dbReference type="Proteomes" id="UP000251485"/>
    </source>
</evidence>
<sequence>MSNPFTVSQHPEQLETSLLIDESHHYDDPLPPKDLIFLQSINEHTCKIKSAQVNSRLSNIFPMFLVILMLMFYTLFIFYENHSAKRFTFEENVQNIESEYGNSQNLTTFYKELVEEYRPYFGKKQIGWLEYLFYYYNDDIYKRDDFKITTLIGWLIFFPGSLYILSSLAFFVPMTYLVADRKRQILYSYVDGIVMATRYEDAQFGYAGKMLAFKLFYIHPETGELGIHIYRPNVSHYTGFLLSSDTENHRFITFLNAYMQQGRDAVCTSDYYARAPLFCFAKNPLPADFEQQVEQILAKLDQEKEHHA</sequence>
<organism evidence="2 3">
    <name type="scientific">Proteus mirabilis</name>
    <dbReference type="NCBI Taxonomy" id="584"/>
    <lineage>
        <taxon>Bacteria</taxon>
        <taxon>Pseudomonadati</taxon>
        <taxon>Pseudomonadota</taxon>
        <taxon>Gammaproteobacteria</taxon>
        <taxon>Enterobacterales</taxon>
        <taxon>Morganellaceae</taxon>
        <taxon>Proteus</taxon>
    </lineage>
</organism>
<dbReference type="RefSeq" id="WP_151253036.1">
    <property type="nucleotide sequence ID" value="NZ_CP148143.1"/>
</dbReference>
<proteinExistence type="predicted"/>
<evidence type="ECO:0000313" key="2">
    <source>
        <dbReference type="EMBL" id="SPZ01155.1"/>
    </source>
</evidence>